<gene>
    <name evidence="1" type="ORF">CK203_114937</name>
</gene>
<accession>A0A438FDA7</accession>
<sequence length="124" mass="13910">MHKWLREAKKESSSCPTNRVGYVESSREKHFDHVLHHLSSTAVKEHVLATAQHGGKNNVAFKNTIFRRSSGVVNAPFSGAISDALQAPYQASVRHRLQASFRRSIGSHSGAFQAPYQAPFKRYY</sequence>
<protein>
    <submittedName>
        <fullName evidence="1">Uncharacterized protein</fullName>
    </submittedName>
</protein>
<comment type="caution">
    <text evidence="1">The sequence shown here is derived from an EMBL/GenBank/DDBJ whole genome shotgun (WGS) entry which is preliminary data.</text>
</comment>
<name>A0A438FDA7_VITVI</name>
<proteinExistence type="predicted"/>
<reference evidence="1 2" key="1">
    <citation type="journal article" date="2018" name="PLoS Genet.">
        <title>Population sequencing reveals clonal diversity and ancestral inbreeding in the grapevine cultivar Chardonnay.</title>
        <authorList>
            <person name="Roach M.J."/>
            <person name="Johnson D.L."/>
            <person name="Bohlmann J."/>
            <person name="van Vuuren H.J."/>
            <person name="Jones S.J."/>
            <person name="Pretorius I.S."/>
            <person name="Schmidt S.A."/>
            <person name="Borneman A.R."/>
        </authorList>
    </citation>
    <scope>NUCLEOTIDE SEQUENCE [LARGE SCALE GENOMIC DNA]</scope>
    <source>
        <strain evidence="2">cv. Chardonnay</strain>
        <tissue evidence="1">Leaf</tissue>
    </source>
</reference>
<organism evidence="1 2">
    <name type="scientific">Vitis vinifera</name>
    <name type="common">Grape</name>
    <dbReference type="NCBI Taxonomy" id="29760"/>
    <lineage>
        <taxon>Eukaryota</taxon>
        <taxon>Viridiplantae</taxon>
        <taxon>Streptophyta</taxon>
        <taxon>Embryophyta</taxon>
        <taxon>Tracheophyta</taxon>
        <taxon>Spermatophyta</taxon>
        <taxon>Magnoliopsida</taxon>
        <taxon>eudicotyledons</taxon>
        <taxon>Gunneridae</taxon>
        <taxon>Pentapetalae</taxon>
        <taxon>rosids</taxon>
        <taxon>Vitales</taxon>
        <taxon>Vitaceae</taxon>
        <taxon>Viteae</taxon>
        <taxon>Vitis</taxon>
    </lineage>
</organism>
<evidence type="ECO:0000313" key="2">
    <source>
        <dbReference type="Proteomes" id="UP000288805"/>
    </source>
</evidence>
<dbReference type="EMBL" id="QGNW01000997">
    <property type="protein sequence ID" value="RVW57954.1"/>
    <property type="molecule type" value="Genomic_DNA"/>
</dbReference>
<evidence type="ECO:0000313" key="1">
    <source>
        <dbReference type="EMBL" id="RVW57954.1"/>
    </source>
</evidence>
<dbReference type="Proteomes" id="UP000288805">
    <property type="component" value="Unassembled WGS sequence"/>
</dbReference>
<dbReference type="AlphaFoldDB" id="A0A438FDA7"/>